<dbReference type="KEGG" id="nso:NIASO_04545"/>
<gene>
    <name evidence="1" type="ORF">NIASO_04545</name>
</gene>
<dbReference type="Proteomes" id="UP000003586">
    <property type="component" value="Chromosome"/>
</dbReference>
<accession>W0F618</accession>
<dbReference type="EMBL" id="CP007035">
    <property type="protein sequence ID" value="AHF17248.1"/>
    <property type="molecule type" value="Genomic_DNA"/>
</dbReference>
<reference evidence="1 2" key="1">
    <citation type="submission" date="2013-12" db="EMBL/GenBank/DDBJ databases">
        <authorList>
            <consortium name="DOE Joint Genome Institute"/>
            <person name="Eisen J."/>
            <person name="Huntemann M."/>
            <person name="Han J."/>
            <person name="Chen A."/>
            <person name="Kyrpides N."/>
            <person name="Mavromatis K."/>
            <person name="Markowitz V."/>
            <person name="Palaniappan K."/>
            <person name="Ivanova N."/>
            <person name="Schaumberg A."/>
            <person name="Pati A."/>
            <person name="Liolios K."/>
            <person name="Nordberg H.P."/>
            <person name="Cantor M.N."/>
            <person name="Hua S.X."/>
            <person name="Woyke T."/>
        </authorList>
    </citation>
    <scope>NUCLEOTIDE SEQUENCE [LARGE SCALE GENOMIC DNA]</scope>
    <source>
        <strain evidence="2">DSM 19437</strain>
    </source>
</reference>
<dbReference type="HOGENOM" id="CLU_3273380_0_0_10"/>
<proteinExistence type="predicted"/>
<name>W0F618_9BACT</name>
<organism evidence="1 2">
    <name type="scientific">Niabella soli DSM 19437</name>
    <dbReference type="NCBI Taxonomy" id="929713"/>
    <lineage>
        <taxon>Bacteria</taxon>
        <taxon>Pseudomonadati</taxon>
        <taxon>Bacteroidota</taxon>
        <taxon>Chitinophagia</taxon>
        <taxon>Chitinophagales</taxon>
        <taxon>Chitinophagaceae</taxon>
        <taxon>Niabella</taxon>
    </lineage>
</organism>
<protein>
    <submittedName>
        <fullName evidence="1">Uncharacterized protein</fullName>
    </submittedName>
</protein>
<dbReference type="STRING" id="929713.NIASO_04545"/>
<dbReference type="AlphaFoldDB" id="W0F618"/>
<evidence type="ECO:0000313" key="2">
    <source>
        <dbReference type="Proteomes" id="UP000003586"/>
    </source>
</evidence>
<sequence length="41" mass="4857">MSIRENQREIYSDYAKSEKASLSDSRLIISLRFQVNPIFNH</sequence>
<evidence type="ECO:0000313" key="1">
    <source>
        <dbReference type="EMBL" id="AHF17248.1"/>
    </source>
</evidence>
<keyword evidence="2" id="KW-1185">Reference proteome</keyword>